<keyword evidence="2" id="KW-1185">Reference proteome</keyword>
<sequence>MNEQVKPEPYEPPALLEVGEFGEDTLGPVRALFPDGVAHMRF</sequence>
<dbReference type="Proteomes" id="UP000256269">
    <property type="component" value="Unassembled WGS sequence"/>
</dbReference>
<organism evidence="1 2">
    <name type="scientific">Kutzneria buriramensis</name>
    <dbReference type="NCBI Taxonomy" id="1045776"/>
    <lineage>
        <taxon>Bacteria</taxon>
        <taxon>Bacillati</taxon>
        <taxon>Actinomycetota</taxon>
        <taxon>Actinomycetes</taxon>
        <taxon>Pseudonocardiales</taxon>
        <taxon>Pseudonocardiaceae</taxon>
        <taxon>Kutzneria</taxon>
    </lineage>
</organism>
<dbReference type="OrthoDB" id="4261573at2"/>
<reference evidence="1 2" key="1">
    <citation type="submission" date="2018-08" db="EMBL/GenBank/DDBJ databases">
        <title>Genomic Encyclopedia of Archaeal and Bacterial Type Strains, Phase II (KMG-II): from individual species to whole genera.</title>
        <authorList>
            <person name="Goeker M."/>
        </authorList>
    </citation>
    <scope>NUCLEOTIDE SEQUENCE [LARGE SCALE GENOMIC DNA]</scope>
    <source>
        <strain evidence="1 2">DSM 45791</strain>
    </source>
</reference>
<dbReference type="AlphaFoldDB" id="A0A3E0GVX3"/>
<dbReference type="NCBIfam" id="NF033521">
    <property type="entry name" value="lasso_leader_L3"/>
    <property type="match status" value="1"/>
</dbReference>
<dbReference type="RefSeq" id="WP_116181195.1">
    <property type="nucleotide sequence ID" value="NZ_CP144375.1"/>
</dbReference>
<dbReference type="EMBL" id="QUNO01000024">
    <property type="protein sequence ID" value="REH29653.1"/>
    <property type="molecule type" value="Genomic_DNA"/>
</dbReference>
<name>A0A3E0GVX3_9PSEU</name>
<evidence type="ECO:0000313" key="2">
    <source>
        <dbReference type="Proteomes" id="UP000256269"/>
    </source>
</evidence>
<accession>A0A3E0GVX3</accession>
<proteinExistence type="predicted"/>
<protein>
    <submittedName>
        <fullName evidence="1">Uncharacterized protein</fullName>
    </submittedName>
</protein>
<comment type="caution">
    <text evidence="1">The sequence shown here is derived from an EMBL/GenBank/DDBJ whole genome shotgun (WGS) entry which is preliminary data.</text>
</comment>
<gene>
    <name evidence="1" type="ORF">BCF44_12480</name>
</gene>
<evidence type="ECO:0000313" key="1">
    <source>
        <dbReference type="EMBL" id="REH29653.1"/>
    </source>
</evidence>